<keyword evidence="4" id="KW-0067">ATP-binding</keyword>
<evidence type="ECO:0000256" key="5">
    <source>
        <dbReference type="NCBIfam" id="TIGR01378"/>
    </source>
</evidence>
<dbReference type="Proteomes" id="UP001377804">
    <property type="component" value="Unassembled WGS sequence"/>
</dbReference>
<comment type="caution">
    <text evidence="7">The sequence shown here is derived from an EMBL/GenBank/DDBJ whole genome shotgun (WGS) entry which is preliminary data.</text>
</comment>
<evidence type="ECO:0000256" key="1">
    <source>
        <dbReference type="ARBA" id="ARBA00022679"/>
    </source>
</evidence>
<dbReference type="Pfam" id="PF04263">
    <property type="entry name" value="TPK_catalytic"/>
    <property type="match status" value="1"/>
</dbReference>
<gene>
    <name evidence="7" type="ORF">R4Y45_04935</name>
</gene>
<dbReference type="NCBIfam" id="TIGR01378">
    <property type="entry name" value="thi_PPkinase"/>
    <property type="match status" value="1"/>
</dbReference>
<keyword evidence="8" id="KW-1185">Reference proteome</keyword>
<evidence type="ECO:0000259" key="6">
    <source>
        <dbReference type="SMART" id="SM00983"/>
    </source>
</evidence>
<protein>
    <recommendedName>
        <fullName evidence="5">Thiamine diphosphokinase</fullName>
        <ecNumber evidence="5">2.7.6.2</ecNumber>
    </recommendedName>
</protein>
<dbReference type="Gene3D" id="3.40.50.10240">
    <property type="entry name" value="Thiamin pyrophosphokinase, catalytic domain"/>
    <property type="match status" value="1"/>
</dbReference>
<dbReference type="PANTHER" id="PTHR41299">
    <property type="entry name" value="THIAMINE PYROPHOSPHOKINASE"/>
    <property type="match status" value="1"/>
</dbReference>
<dbReference type="InterPro" id="IPR036759">
    <property type="entry name" value="TPK_catalytic_sf"/>
</dbReference>
<dbReference type="GO" id="GO:0004788">
    <property type="term" value="F:thiamine diphosphokinase activity"/>
    <property type="evidence" value="ECO:0007669"/>
    <property type="project" value="UniProtKB-EC"/>
</dbReference>
<feature type="domain" description="Thiamin pyrophosphokinase thiamin-binding" evidence="6">
    <location>
        <begin position="151"/>
        <end position="216"/>
    </location>
</feature>
<keyword evidence="1 7" id="KW-0808">Transferase</keyword>
<dbReference type="InterPro" id="IPR007373">
    <property type="entry name" value="Thiamin_PyroPKinase_B1-bd"/>
</dbReference>
<dbReference type="RefSeq" id="WP_339969868.1">
    <property type="nucleotide sequence ID" value="NZ_JAWMWG010000001.1"/>
</dbReference>
<name>A0ABU8SGV1_9LACO</name>
<sequence>MTGQISVVLGGPVTSYPDDLKNRLTASRLVIGVDYGAQWLLDNDITPDIAIGDFDSVDANQKYQLKNRVEDLVVYPTHKDYTDGQLGLMKAVELLKQSEADDLILVYGATGGRLDHLFSNLVMVLASDILPYIEKIKLIDKSNEVVYINGGRHQFYPKCGLTYFSVIPLTGVSHLTITDAKYPLIDFSSEQIQTFISNEFEEDKPIEIQLKKGIVAIIYSKD</sequence>
<evidence type="ECO:0000256" key="4">
    <source>
        <dbReference type="ARBA" id="ARBA00022840"/>
    </source>
</evidence>
<keyword evidence="3" id="KW-0418">Kinase</keyword>
<evidence type="ECO:0000256" key="3">
    <source>
        <dbReference type="ARBA" id="ARBA00022777"/>
    </source>
</evidence>
<evidence type="ECO:0000256" key="2">
    <source>
        <dbReference type="ARBA" id="ARBA00022741"/>
    </source>
</evidence>
<dbReference type="EMBL" id="JAWMWG010000001">
    <property type="protein sequence ID" value="MEJ6348571.1"/>
    <property type="molecule type" value="Genomic_DNA"/>
</dbReference>
<organism evidence="7 8">
    <name type="scientific">Holzapfeliella saturejae</name>
    <dbReference type="NCBI Taxonomy" id="3082953"/>
    <lineage>
        <taxon>Bacteria</taxon>
        <taxon>Bacillati</taxon>
        <taxon>Bacillota</taxon>
        <taxon>Bacilli</taxon>
        <taxon>Lactobacillales</taxon>
        <taxon>Lactobacillaceae</taxon>
        <taxon>Holzapfeliella</taxon>
    </lineage>
</organism>
<reference evidence="7 8" key="1">
    <citation type="submission" date="2023-10" db="EMBL/GenBank/DDBJ databases">
        <title>Holzapfeliella saturejae sp. nov. isolated from Satureja montana flowers.</title>
        <authorList>
            <person name="Alcantara C."/>
            <person name="Zuniga M."/>
            <person name="Landete J.M."/>
            <person name="Monedero V."/>
        </authorList>
    </citation>
    <scope>NUCLEOTIDE SEQUENCE [LARGE SCALE GENOMIC DNA]</scope>
    <source>
        <strain evidence="7 8">He02</strain>
    </source>
</reference>
<dbReference type="InterPro" id="IPR053149">
    <property type="entry name" value="TPK"/>
</dbReference>
<dbReference type="CDD" id="cd07995">
    <property type="entry name" value="TPK"/>
    <property type="match status" value="1"/>
</dbReference>
<evidence type="ECO:0000313" key="8">
    <source>
        <dbReference type="Proteomes" id="UP001377804"/>
    </source>
</evidence>
<dbReference type="InterPro" id="IPR006282">
    <property type="entry name" value="Thi_PPkinase"/>
</dbReference>
<accession>A0ABU8SGV1</accession>
<dbReference type="SMART" id="SM00983">
    <property type="entry name" value="TPK_B1_binding"/>
    <property type="match status" value="1"/>
</dbReference>
<dbReference type="PANTHER" id="PTHR41299:SF1">
    <property type="entry name" value="THIAMINE PYROPHOSPHOKINASE"/>
    <property type="match status" value="1"/>
</dbReference>
<dbReference type="EC" id="2.7.6.2" evidence="5"/>
<evidence type="ECO:0000313" key="7">
    <source>
        <dbReference type="EMBL" id="MEJ6348571.1"/>
    </source>
</evidence>
<keyword evidence="2" id="KW-0547">Nucleotide-binding</keyword>
<dbReference type="Pfam" id="PF04265">
    <property type="entry name" value="TPK_B1_binding"/>
    <property type="match status" value="1"/>
</dbReference>
<dbReference type="SUPFAM" id="SSF63999">
    <property type="entry name" value="Thiamin pyrophosphokinase, catalytic domain"/>
    <property type="match status" value="1"/>
</dbReference>
<proteinExistence type="predicted"/>
<dbReference type="InterPro" id="IPR007371">
    <property type="entry name" value="TPK_catalytic"/>
</dbReference>